<evidence type="ECO:0000256" key="1">
    <source>
        <dbReference type="SAM" id="Phobius"/>
    </source>
</evidence>
<keyword evidence="3" id="KW-1185">Reference proteome</keyword>
<keyword evidence="1" id="KW-0812">Transmembrane</keyword>
<dbReference type="RefSeq" id="WP_034793154.1">
    <property type="nucleotide sequence ID" value="NZ_JMPJ01000065.1"/>
</dbReference>
<accession>A0A085G6F2</accession>
<gene>
    <name evidence="2" type="ORF">GEAM_3105</name>
</gene>
<evidence type="ECO:0008006" key="4">
    <source>
        <dbReference type="Google" id="ProtNLM"/>
    </source>
</evidence>
<keyword evidence="1" id="KW-1133">Transmembrane helix</keyword>
<dbReference type="OrthoDB" id="6628572at2"/>
<keyword evidence="1" id="KW-0472">Membrane</keyword>
<reference evidence="2 3" key="1">
    <citation type="submission" date="2014-05" db="EMBL/GenBank/DDBJ databases">
        <title>ATOL: Assembling a taxonomically balanced genome-scale reconstruction of the evolutionary history of the Enterobacteriaceae.</title>
        <authorList>
            <person name="Plunkett G.III."/>
            <person name="Neeno-Eckwall E.C."/>
            <person name="Glasner J.D."/>
            <person name="Perna N.T."/>
        </authorList>
    </citation>
    <scope>NUCLEOTIDE SEQUENCE [LARGE SCALE GENOMIC DNA]</scope>
    <source>
        <strain evidence="2 3">ATCC 33852</strain>
    </source>
</reference>
<evidence type="ECO:0000313" key="2">
    <source>
        <dbReference type="EMBL" id="KFC79297.1"/>
    </source>
</evidence>
<sequence length="161" mass="18669">MRIFKATIMALIFGAFYMSYTVYMRQGYINKIYQTTEHSEIWSKDCKSTVILVDNVPLSHYSQKKFWQKNSKEIIEKWNPFTDECDDVLFVKNNIGYIKHSGDVKYWIADDEICLNGSIGGCISWDDRLFYVGLKESTLGSDITGEVNGKPIYIRFIDQGN</sequence>
<proteinExistence type="predicted"/>
<evidence type="ECO:0000313" key="3">
    <source>
        <dbReference type="Proteomes" id="UP000028640"/>
    </source>
</evidence>
<name>A0A085G6F2_EWIA3</name>
<dbReference type="EMBL" id="JMPJ01000065">
    <property type="protein sequence ID" value="KFC79297.1"/>
    <property type="molecule type" value="Genomic_DNA"/>
</dbReference>
<feature type="transmembrane region" description="Helical" evidence="1">
    <location>
        <begin position="6"/>
        <end position="23"/>
    </location>
</feature>
<dbReference type="Proteomes" id="UP000028640">
    <property type="component" value="Unassembled WGS sequence"/>
</dbReference>
<dbReference type="GeneID" id="78381564"/>
<comment type="caution">
    <text evidence="2">The sequence shown here is derived from an EMBL/GenBank/DDBJ whole genome shotgun (WGS) entry which is preliminary data.</text>
</comment>
<organism evidence="2 3">
    <name type="scientific">Ewingella americana (strain ATCC 33852 / DSM 4580 / CCUG 14506 / JCM 5911 / LMG 7869 / NCTC 12157 / CDC 1468-78)</name>
    <dbReference type="NCBI Taxonomy" id="910964"/>
    <lineage>
        <taxon>Bacteria</taxon>
        <taxon>Pseudomonadati</taxon>
        <taxon>Pseudomonadota</taxon>
        <taxon>Gammaproteobacteria</taxon>
        <taxon>Enterobacterales</taxon>
        <taxon>Yersiniaceae</taxon>
        <taxon>Ewingella</taxon>
    </lineage>
</organism>
<dbReference type="AlphaFoldDB" id="A0A085G6F2"/>
<protein>
    <recommendedName>
        <fullName evidence="4">DUF943 family protein</fullName>
    </recommendedName>
</protein>